<dbReference type="AlphaFoldDB" id="A0A1H1K0C7"/>
<name>A0A1H1K0C7_9BURK</name>
<dbReference type="GO" id="GO:0000160">
    <property type="term" value="P:phosphorelay signal transduction system"/>
    <property type="evidence" value="ECO:0007669"/>
    <property type="project" value="InterPro"/>
</dbReference>
<dbReference type="Pfam" id="PF00072">
    <property type="entry name" value="Response_reg"/>
    <property type="match status" value="1"/>
</dbReference>
<evidence type="ECO:0000313" key="5">
    <source>
        <dbReference type="Proteomes" id="UP000199365"/>
    </source>
</evidence>
<evidence type="ECO:0000256" key="2">
    <source>
        <dbReference type="PROSITE-ProRule" id="PRU00169"/>
    </source>
</evidence>
<feature type="modified residue" description="4-aspartylphosphate" evidence="2">
    <location>
        <position position="87"/>
    </location>
</feature>
<feature type="domain" description="Response regulatory" evidence="3">
    <location>
        <begin position="38"/>
        <end position="150"/>
    </location>
</feature>
<keyword evidence="1 2" id="KW-0597">Phosphoprotein</keyword>
<dbReference type="EMBL" id="FNKX01000002">
    <property type="protein sequence ID" value="SDR55781.1"/>
    <property type="molecule type" value="Genomic_DNA"/>
</dbReference>
<sequence length="154" mass="16932">MRAGNPRHYPRNCRSWNISCGTLIRREGKFCPQNMMYSILLVDDEPEILAAWRLILESAGYEVSCASNGAEALACVVAHVPDLIVTDWMMPVMDGAELCRRLKSMPLSVNVPILVHTAVPPSDSDAHYCSACLLKPIGADLFLTTIAQLCAPRC</sequence>
<proteinExistence type="predicted"/>
<dbReference type="InterPro" id="IPR050595">
    <property type="entry name" value="Bact_response_regulator"/>
</dbReference>
<dbReference type="CDD" id="cd17574">
    <property type="entry name" value="REC_OmpR"/>
    <property type="match status" value="1"/>
</dbReference>
<organism evidence="4 5">
    <name type="scientific">Paraburkholderia tuberum</name>
    <dbReference type="NCBI Taxonomy" id="157910"/>
    <lineage>
        <taxon>Bacteria</taxon>
        <taxon>Pseudomonadati</taxon>
        <taxon>Pseudomonadota</taxon>
        <taxon>Betaproteobacteria</taxon>
        <taxon>Burkholderiales</taxon>
        <taxon>Burkholderiaceae</taxon>
        <taxon>Paraburkholderia</taxon>
    </lineage>
</organism>
<gene>
    <name evidence="4" type="ORF">SAMN05445850_6169</name>
</gene>
<dbReference type="InterPro" id="IPR011006">
    <property type="entry name" value="CheY-like_superfamily"/>
</dbReference>
<accession>A0A1H1K0C7</accession>
<dbReference type="PANTHER" id="PTHR44591:SF3">
    <property type="entry name" value="RESPONSE REGULATORY DOMAIN-CONTAINING PROTEIN"/>
    <property type="match status" value="1"/>
</dbReference>
<dbReference type="PROSITE" id="PS50110">
    <property type="entry name" value="RESPONSE_REGULATORY"/>
    <property type="match status" value="1"/>
</dbReference>
<evidence type="ECO:0000259" key="3">
    <source>
        <dbReference type="PROSITE" id="PS50110"/>
    </source>
</evidence>
<dbReference type="SMART" id="SM00448">
    <property type="entry name" value="REC"/>
    <property type="match status" value="1"/>
</dbReference>
<dbReference type="RefSeq" id="WP_244145179.1">
    <property type="nucleotide sequence ID" value="NZ_FNKX01000002.1"/>
</dbReference>
<keyword evidence="5" id="KW-1185">Reference proteome</keyword>
<dbReference type="Proteomes" id="UP000199365">
    <property type="component" value="Unassembled WGS sequence"/>
</dbReference>
<evidence type="ECO:0000313" key="4">
    <source>
        <dbReference type="EMBL" id="SDR55781.1"/>
    </source>
</evidence>
<protein>
    <submittedName>
        <fullName evidence="4">Response regulator receiver domain-containing protein</fullName>
    </submittedName>
</protein>
<dbReference type="Gene3D" id="3.40.50.2300">
    <property type="match status" value="1"/>
</dbReference>
<reference evidence="5" key="1">
    <citation type="submission" date="2016-10" db="EMBL/GenBank/DDBJ databases">
        <authorList>
            <person name="Varghese N."/>
            <person name="Submissions S."/>
        </authorList>
    </citation>
    <scope>NUCLEOTIDE SEQUENCE [LARGE SCALE GENOMIC DNA]</scope>
    <source>
        <strain evidence="5">DUS833</strain>
    </source>
</reference>
<dbReference type="SUPFAM" id="SSF52172">
    <property type="entry name" value="CheY-like"/>
    <property type="match status" value="1"/>
</dbReference>
<dbReference type="InterPro" id="IPR001789">
    <property type="entry name" value="Sig_transdc_resp-reg_receiver"/>
</dbReference>
<dbReference type="STRING" id="157910.SAMN05445850_6169"/>
<dbReference type="PANTHER" id="PTHR44591">
    <property type="entry name" value="STRESS RESPONSE REGULATOR PROTEIN 1"/>
    <property type="match status" value="1"/>
</dbReference>
<evidence type="ECO:0000256" key="1">
    <source>
        <dbReference type="ARBA" id="ARBA00022553"/>
    </source>
</evidence>